<sequence length="229" mass="25407">MTNLHPRPSGASVLDERSPSAFPGFGPADFDVFAIDGLEPRMSALISGIRPKLEELGSRLSPELSILSGTEFHPHVAKHARRTVNPPSDTWVAFAANKRGYKAHPHFQIGLWGTHAFIQFAVIYEAEGKAEFARRALDRLDELYALPPAGQGYVWSGDHTRPEAAPHDGMSRDELRALFERLRTVKAAELLCGVHLDRSDPLLRDGEAFVRKAESVFQTLMPLYLLASR</sequence>
<dbReference type="PIRSF" id="PIRSF021332">
    <property type="entry name" value="DUF1054"/>
    <property type="match status" value="1"/>
</dbReference>
<proteinExistence type="inferred from homology"/>
<evidence type="ECO:0000313" key="2">
    <source>
        <dbReference type="EMBL" id="QJC52425.1"/>
    </source>
</evidence>
<dbReference type="Pfam" id="PF06335">
    <property type="entry name" value="DUF1054"/>
    <property type="match status" value="1"/>
</dbReference>
<dbReference type="InterPro" id="IPR053707">
    <property type="entry name" value="UPF0637_domain_sf"/>
</dbReference>
<dbReference type="SUPFAM" id="SSF142913">
    <property type="entry name" value="YktB/PF0168-like"/>
    <property type="match status" value="1"/>
</dbReference>
<dbReference type="EMBL" id="CP051428">
    <property type="protein sequence ID" value="QJC52425.1"/>
    <property type="molecule type" value="Genomic_DNA"/>
</dbReference>
<comment type="similarity">
    <text evidence="1">Belongs to the UPF0637 family.</text>
</comment>
<protein>
    <recommendedName>
        <fullName evidence="1">UPF0637 protein HGI30_13195</fullName>
    </recommendedName>
</protein>
<keyword evidence="3" id="KW-1185">Reference proteome</keyword>
<dbReference type="InterPro" id="IPR009403">
    <property type="entry name" value="UPF0637"/>
</dbReference>
<dbReference type="RefSeq" id="WP_168907983.1">
    <property type="nucleotide sequence ID" value="NZ_CP051428.1"/>
</dbReference>
<dbReference type="Proteomes" id="UP000502136">
    <property type="component" value="Chromosome"/>
</dbReference>
<evidence type="ECO:0000313" key="3">
    <source>
        <dbReference type="Proteomes" id="UP000502136"/>
    </source>
</evidence>
<reference evidence="2 3" key="1">
    <citation type="submission" date="2020-04" db="EMBL/GenBank/DDBJ databases">
        <title>Novel Paenibacillus strain UniB2 isolated from commercial digestive syrup.</title>
        <authorList>
            <person name="Thorat V."/>
            <person name="Kirdat K."/>
            <person name="Tiwarekar B."/>
            <person name="Yadav A."/>
        </authorList>
    </citation>
    <scope>NUCLEOTIDE SEQUENCE [LARGE SCALE GENOMIC DNA]</scope>
    <source>
        <strain evidence="2 3">UniB2</strain>
    </source>
</reference>
<gene>
    <name evidence="2" type="ORF">HGI30_13195</name>
</gene>
<evidence type="ECO:0000256" key="1">
    <source>
        <dbReference type="HAMAP-Rule" id="MF_01851"/>
    </source>
</evidence>
<dbReference type="KEGG" id="palr:HGI30_13195"/>
<dbReference type="AlphaFoldDB" id="A0A6H2GYE1"/>
<dbReference type="HAMAP" id="MF_01851">
    <property type="entry name" value="UPF0637"/>
    <property type="match status" value="1"/>
</dbReference>
<dbReference type="Gene3D" id="3.30.930.20">
    <property type="entry name" value="Protein of unknown function DUF1054"/>
    <property type="match status" value="1"/>
</dbReference>
<name>A0A6H2GYE1_9BACL</name>
<organism evidence="2 3">
    <name type="scientific">Paenibacillus albicereus</name>
    <dbReference type="NCBI Taxonomy" id="2726185"/>
    <lineage>
        <taxon>Bacteria</taxon>
        <taxon>Bacillati</taxon>
        <taxon>Bacillota</taxon>
        <taxon>Bacilli</taxon>
        <taxon>Bacillales</taxon>
        <taxon>Paenibacillaceae</taxon>
        <taxon>Paenibacillus</taxon>
    </lineage>
</organism>
<accession>A0A6H2GYE1</accession>